<keyword evidence="3" id="KW-1185">Reference proteome</keyword>
<evidence type="ECO:0008006" key="4">
    <source>
        <dbReference type="Google" id="ProtNLM"/>
    </source>
</evidence>
<feature type="transmembrane region" description="Helical" evidence="1">
    <location>
        <begin position="48"/>
        <end position="67"/>
    </location>
</feature>
<gene>
    <name evidence="2" type="ORF">JI741_22085</name>
</gene>
<reference evidence="2 3" key="1">
    <citation type="submission" date="2021-01" db="EMBL/GenBank/DDBJ databases">
        <title>Chryseolinea sp. Jin1 Genome sequencing and assembly.</title>
        <authorList>
            <person name="Kim I."/>
        </authorList>
    </citation>
    <scope>NUCLEOTIDE SEQUENCE [LARGE SCALE GENOMIC DNA]</scope>
    <source>
        <strain evidence="2 3">Jin1</strain>
    </source>
</reference>
<evidence type="ECO:0000256" key="1">
    <source>
        <dbReference type="SAM" id="Phobius"/>
    </source>
</evidence>
<keyword evidence="1" id="KW-1133">Transmembrane helix</keyword>
<feature type="transmembrane region" description="Helical" evidence="1">
    <location>
        <begin position="182"/>
        <end position="205"/>
    </location>
</feature>
<dbReference type="RefSeq" id="WP_202013554.1">
    <property type="nucleotide sequence ID" value="NZ_JAERRB010000008.1"/>
</dbReference>
<comment type="caution">
    <text evidence="2">The sequence shown here is derived from an EMBL/GenBank/DDBJ whole genome shotgun (WGS) entry which is preliminary data.</text>
</comment>
<feature type="transmembrane region" description="Helical" evidence="1">
    <location>
        <begin position="211"/>
        <end position="228"/>
    </location>
</feature>
<keyword evidence="1" id="KW-0812">Transmembrane</keyword>
<evidence type="ECO:0000313" key="3">
    <source>
        <dbReference type="Proteomes" id="UP000613030"/>
    </source>
</evidence>
<accession>A0ABS1KXK6</accession>
<sequence>MRWIFESYWFGLLYPLVLLASVAGGYWYARRRYYKKQRSWKQSGTENAIIGFYGLLLSFALLISGNAHRDRVNIVNAHGDALEAIYREGSQAHDDTVKLLTKDGVIALLEARLLADPKTEAEDTRLHQRTSLLYTDLLHHVQMLHEKERITTDERRYYNDVILKAKGLDYRIQYSEMERTPLSVMILITLGSLLTGLLIGFANGFNEEHHFLIPLIFYTLTTLTVLTIRDLDNPTSGLIRPSNKKYENVMMEIKQESENSLRR</sequence>
<proteinExistence type="predicted"/>
<name>A0ABS1KXK6_9BACT</name>
<dbReference type="EMBL" id="JAERRB010000008">
    <property type="protein sequence ID" value="MBL0743938.1"/>
    <property type="molecule type" value="Genomic_DNA"/>
</dbReference>
<dbReference type="Proteomes" id="UP000613030">
    <property type="component" value="Unassembled WGS sequence"/>
</dbReference>
<feature type="transmembrane region" description="Helical" evidence="1">
    <location>
        <begin position="7"/>
        <end position="28"/>
    </location>
</feature>
<organism evidence="2 3">
    <name type="scientific">Chryseolinea lacunae</name>
    <dbReference type="NCBI Taxonomy" id="2801331"/>
    <lineage>
        <taxon>Bacteria</taxon>
        <taxon>Pseudomonadati</taxon>
        <taxon>Bacteroidota</taxon>
        <taxon>Cytophagia</taxon>
        <taxon>Cytophagales</taxon>
        <taxon>Fulvivirgaceae</taxon>
        <taxon>Chryseolinea</taxon>
    </lineage>
</organism>
<evidence type="ECO:0000313" key="2">
    <source>
        <dbReference type="EMBL" id="MBL0743938.1"/>
    </source>
</evidence>
<keyword evidence="1" id="KW-0472">Membrane</keyword>
<protein>
    <recommendedName>
        <fullName evidence="4">DUF4239 domain-containing protein</fullName>
    </recommendedName>
</protein>